<keyword evidence="2" id="KW-1185">Reference proteome</keyword>
<gene>
    <name evidence="1" type="ORF">FRACA_1250004</name>
</gene>
<dbReference type="EMBL" id="FZMO01000030">
    <property type="protein sequence ID" value="SNQ46087.1"/>
    <property type="molecule type" value="Genomic_DNA"/>
</dbReference>
<organism evidence="1 2">
    <name type="scientific">Frankia canadensis</name>
    <dbReference type="NCBI Taxonomy" id="1836972"/>
    <lineage>
        <taxon>Bacteria</taxon>
        <taxon>Bacillati</taxon>
        <taxon>Actinomycetota</taxon>
        <taxon>Actinomycetes</taxon>
        <taxon>Frankiales</taxon>
        <taxon>Frankiaceae</taxon>
        <taxon>Frankia</taxon>
    </lineage>
</organism>
<dbReference type="RefSeq" id="WP_101830179.1">
    <property type="nucleotide sequence ID" value="NZ_FZMO01000030.1"/>
</dbReference>
<reference evidence="1 2" key="1">
    <citation type="submission" date="2017-06" db="EMBL/GenBank/DDBJ databases">
        <authorList>
            <person name="Kim H.J."/>
            <person name="Triplett B.A."/>
        </authorList>
    </citation>
    <scope>NUCLEOTIDE SEQUENCE [LARGE SCALE GENOMIC DNA]</scope>
    <source>
        <strain evidence="1">FRACA_ARgP5</strain>
    </source>
</reference>
<dbReference type="Proteomes" id="UP000234331">
    <property type="component" value="Unassembled WGS sequence"/>
</dbReference>
<name>A0A2I2KKA7_9ACTN</name>
<evidence type="ECO:0000313" key="1">
    <source>
        <dbReference type="EMBL" id="SNQ46087.1"/>
    </source>
</evidence>
<dbReference type="InterPro" id="IPR036412">
    <property type="entry name" value="HAD-like_sf"/>
</dbReference>
<sequence>MWDRDRVNAPILILWDVDHTLLDSGGVSRQIYGHAFEVVTGRPMERLADMAGRTERAIALETLRIGGVADPEPLLPRFFAALGDAARRLQGEMRVRGRALPGARDAVRGLVAGGVVQTVVTGNLRPLAETKLAAFDLTAHLDLEVGGFGDDASDRAVLVRLAVKRAEAAYDRTFPPARTVVIGDTVHDVKGALDAGVRAIGIATGRASADGLAAARADVVLADLTDLGALRAAVFGTAVSGE</sequence>
<dbReference type="OrthoDB" id="9781769at2"/>
<dbReference type="GO" id="GO:0008967">
    <property type="term" value="F:phosphoglycolate phosphatase activity"/>
    <property type="evidence" value="ECO:0007669"/>
    <property type="project" value="TreeGrafter"/>
</dbReference>
<dbReference type="Gene3D" id="3.40.50.1000">
    <property type="entry name" value="HAD superfamily/HAD-like"/>
    <property type="match status" value="1"/>
</dbReference>
<dbReference type="PANTHER" id="PTHR43434:SF1">
    <property type="entry name" value="PHOSPHOGLYCOLATE PHOSPHATASE"/>
    <property type="match status" value="1"/>
</dbReference>
<dbReference type="Pfam" id="PF12710">
    <property type="entry name" value="HAD"/>
    <property type="match status" value="1"/>
</dbReference>
<evidence type="ECO:0000313" key="2">
    <source>
        <dbReference type="Proteomes" id="UP000234331"/>
    </source>
</evidence>
<proteinExistence type="predicted"/>
<dbReference type="AlphaFoldDB" id="A0A2I2KKA7"/>
<keyword evidence="1" id="KW-0378">Hydrolase</keyword>
<dbReference type="InterPro" id="IPR023198">
    <property type="entry name" value="PGP-like_dom2"/>
</dbReference>
<dbReference type="SUPFAM" id="SSF56784">
    <property type="entry name" value="HAD-like"/>
    <property type="match status" value="1"/>
</dbReference>
<dbReference type="PANTHER" id="PTHR43434">
    <property type="entry name" value="PHOSPHOGLYCOLATE PHOSPHATASE"/>
    <property type="match status" value="1"/>
</dbReference>
<dbReference type="InterPro" id="IPR023214">
    <property type="entry name" value="HAD_sf"/>
</dbReference>
<dbReference type="GO" id="GO:0006281">
    <property type="term" value="P:DNA repair"/>
    <property type="evidence" value="ECO:0007669"/>
    <property type="project" value="TreeGrafter"/>
</dbReference>
<dbReference type="Gene3D" id="1.10.150.240">
    <property type="entry name" value="Putative phosphatase, domain 2"/>
    <property type="match status" value="1"/>
</dbReference>
<accession>A0A2I2KKA7</accession>
<dbReference type="InterPro" id="IPR050155">
    <property type="entry name" value="HAD-like_hydrolase_sf"/>
</dbReference>
<protein>
    <submittedName>
        <fullName evidence="1">Haloacid dehalogenase-like hydrolase</fullName>
    </submittedName>
</protein>